<protein>
    <submittedName>
        <fullName evidence="2">Transposase</fullName>
    </submittedName>
</protein>
<evidence type="ECO:0000313" key="3">
    <source>
        <dbReference type="Proteomes" id="UP000008467"/>
    </source>
</evidence>
<dbReference type="HOGENOM" id="CLU_027402_21_4_9"/>
<gene>
    <name evidence="2" type="ordered locus">Clole_1949</name>
</gene>
<dbReference type="Proteomes" id="UP000008467">
    <property type="component" value="Chromosome"/>
</dbReference>
<feature type="domain" description="HTH-like" evidence="1">
    <location>
        <begin position="49"/>
        <end position="95"/>
    </location>
</feature>
<dbReference type="PANTHER" id="PTHR46889:SF4">
    <property type="entry name" value="TRANSPOSASE INSO FOR INSERTION SEQUENCE ELEMENT IS911B-RELATED"/>
    <property type="match status" value="1"/>
</dbReference>
<sequence length="147" mass="17471">MKYEAISRLTKKFSVVKMCEILGVKRQNYYRWIRQERKNKEKHIKELSIINKIEEIFNDSDKTNGYRAIKKEVEEKGISLSEYKVRKIMRENGFYPETTTKYKPSHNGKTDGKYYSNRLKQKFKTNKPNQVWVGDITYIKTSIGCGV</sequence>
<dbReference type="eggNOG" id="COG2801">
    <property type="taxonomic scope" value="Bacteria"/>
</dbReference>
<name>F2JPK7_CELLD</name>
<proteinExistence type="predicted"/>
<dbReference type="InterPro" id="IPR025948">
    <property type="entry name" value="HTH-like_dom"/>
</dbReference>
<accession>F2JPK7</accession>
<dbReference type="RefSeq" id="WP_013656962.1">
    <property type="nucleotide sequence ID" value="NC_015275.1"/>
</dbReference>
<dbReference type="KEGG" id="cle:Clole_1949"/>
<dbReference type="EMBL" id="CP002582">
    <property type="protein sequence ID" value="ADZ83667.1"/>
    <property type="molecule type" value="Genomic_DNA"/>
</dbReference>
<dbReference type="Pfam" id="PF13276">
    <property type="entry name" value="HTH_21"/>
    <property type="match status" value="1"/>
</dbReference>
<dbReference type="AlphaFoldDB" id="F2JPK7"/>
<evidence type="ECO:0000259" key="1">
    <source>
        <dbReference type="Pfam" id="PF13276"/>
    </source>
</evidence>
<dbReference type="STRING" id="642492.Clole_1949"/>
<evidence type="ECO:0000313" key="2">
    <source>
        <dbReference type="EMBL" id="ADZ83667.1"/>
    </source>
</evidence>
<reference evidence="2 3" key="1">
    <citation type="journal article" date="2011" name="J. Bacteriol.">
        <title>Complete genome sequence of the cellulose-degrading bacterium Cellulosilyticum lentocellum.</title>
        <authorList>
            <consortium name="US DOE Joint Genome Institute"/>
            <person name="Miller D.A."/>
            <person name="Suen G."/>
            <person name="Bruce D."/>
            <person name="Copeland A."/>
            <person name="Cheng J.F."/>
            <person name="Detter C."/>
            <person name="Goodwin L.A."/>
            <person name="Han C.S."/>
            <person name="Hauser L.J."/>
            <person name="Land M.L."/>
            <person name="Lapidus A."/>
            <person name="Lucas S."/>
            <person name="Meincke L."/>
            <person name="Pitluck S."/>
            <person name="Tapia R."/>
            <person name="Teshima H."/>
            <person name="Woyke T."/>
            <person name="Fox B.G."/>
            <person name="Angert E.R."/>
            <person name="Currie C.R."/>
        </authorList>
    </citation>
    <scope>NUCLEOTIDE SEQUENCE [LARGE SCALE GENOMIC DNA]</scope>
    <source>
        <strain evidence="3">ATCC 49066 / DSM 5427 / NCIMB 11756 / RHM5</strain>
    </source>
</reference>
<dbReference type="InterPro" id="IPR050900">
    <property type="entry name" value="Transposase_IS3/IS150/IS904"/>
</dbReference>
<dbReference type="PANTHER" id="PTHR46889">
    <property type="entry name" value="TRANSPOSASE INSF FOR INSERTION SEQUENCE IS3B-RELATED"/>
    <property type="match status" value="1"/>
</dbReference>
<organism evidence="2 3">
    <name type="scientific">Cellulosilyticum lentocellum (strain ATCC 49066 / DSM 5427 / NCIMB 11756 / RHM5)</name>
    <name type="common">Clostridium lentocellum</name>
    <dbReference type="NCBI Taxonomy" id="642492"/>
    <lineage>
        <taxon>Bacteria</taxon>
        <taxon>Bacillati</taxon>
        <taxon>Bacillota</taxon>
        <taxon>Clostridia</taxon>
        <taxon>Lachnospirales</taxon>
        <taxon>Cellulosilyticaceae</taxon>
        <taxon>Cellulosilyticum</taxon>
    </lineage>
</organism>
<keyword evidence="3" id="KW-1185">Reference proteome</keyword>